<name>A0A8T2TBX8_CERRI</name>
<organism evidence="1 2">
    <name type="scientific">Ceratopteris richardii</name>
    <name type="common">Triangle waterfern</name>
    <dbReference type="NCBI Taxonomy" id="49495"/>
    <lineage>
        <taxon>Eukaryota</taxon>
        <taxon>Viridiplantae</taxon>
        <taxon>Streptophyta</taxon>
        <taxon>Embryophyta</taxon>
        <taxon>Tracheophyta</taxon>
        <taxon>Polypodiopsida</taxon>
        <taxon>Polypodiidae</taxon>
        <taxon>Polypodiales</taxon>
        <taxon>Pteridineae</taxon>
        <taxon>Pteridaceae</taxon>
        <taxon>Parkerioideae</taxon>
        <taxon>Ceratopteris</taxon>
    </lineage>
</organism>
<gene>
    <name evidence="1" type="ORF">KP509_13G020100</name>
</gene>
<accession>A0A8T2TBX8</accession>
<dbReference type="Proteomes" id="UP000825935">
    <property type="component" value="Chromosome 13"/>
</dbReference>
<protein>
    <submittedName>
        <fullName evidence="1">Uncharacterized protein</fullName>
    </submittedName>
</protein>
<dbReference type="EMBL" id="CM035418">
    <property type="protein sequence ID" value="KAH7420741.1"/>
    <property type="molecule type" value="Genomic_DNA"/>
</dbReference>
<keyword evidence="2" id="KW-1185">Reference proteome</keyword>
<comment type="caution">
    <text evidence="1">The sequence shown here is derived from an EMBL/GenBank/DDBJ whole genome shotgun (WGS) entry which is preliminary data.</text>
</comment>
<sequence length="188" mass="21625">MSRLRSLESGLLSLESLCIALLHTSDHLFEEGKKLLLQALTMHLPSRHGEKRRCLVTRRTIHSVNRRVEYVVSSRAKTSKYECSVGTTKYETTARQWYLQRTWITVFHHRLMGHAIRDRESVARLCSTRAEGFFVGSLAMAFWAMVTADSFTGSVSRTNLERLPHVNAPCLDQQREGLRIHYDDMSSE</sequence>
<dbReference type="AlphaFoldDB" id="A0A8T2TBX8"/>
<evidence type="ECO:0000313" key="1">
    <source>
        <dbReference type="EMBL" id="KAH7420741.1"/>
    </source>
</evidence>
<reference evidence="1" key="1">
    <citation type="submission" date="2021-08" db="EMBL/GenBank/DDBJ databases">
        <title>WGS assembly of Ceratopteris richardii.</title>
        <authorList>
            <person name="Marchant D.B."/>
            <person name="Chen G."/>
            <person name="Jenkins J."/>
            <person name="Shu S."/>
            <person name="Leebens-Mack J."/>
            <person name="Grimwood J."/>
            <person name="Schmutz J."/>
            <person name="Soltis P."/>
            <person name="Soltis D."/>
            <person name="Chen Z.-H."/>
        </authorList>
    </citation>
    <scope>NUCLEOTIDE SEQUENCE</scope>
    <source>
        <strain evidence="1">Whitten #5841</strain>
        <tissue evidence="1">Leaf</tissue>
    </source>
</reference>
<proteinExistence type="predicted"/>
<evidence type="ECO:0000313" key="2">
    <source>
        <dbReference type="Proteomes" id="UP000825935"/>
    </source>
</evidence>